<name>A0A2S8NVF5_9MOLU</name>
<evidence type="ECO:0000259" key="8">
    <source>
        <dbReference type="Pfam" id="PF00889"/>
    </source>
</evidence>
<keyword evidence="4 7" id="KW-0251">Elongation factor</keyword>
<dbReference type="Gene3D" id="1.10.8.10">
    <property type="entry name" value="DNA helicase RuvA subunit, C-terminal domain"/>
    <property type="match status" value="1"/>
</dbReference>
<feature type="domain" description="Translation elongation factor EFTs/EF1B dimerisation" evidence="8">
    <location>
        <begin position="70"/>
        <end position="279"/>
    </location>
</feature>
<evidence type="ECO:0000256" key="3">
    <source>
        <dbReference type="ARBA" id="ARBA00022490"/>
    </source>
</evidence>
<dbReference type="InterPro" id="IPR018101">
    <property type="entry name" value="Transl_elong_Ts_CS"/>
</dbReference>
<dbReference type="CDD" id="cd14275">
    <property type="entry name" value="UBA_EF-Ts"/>
    <property type="match status" value="1"/>
</dbReference>
<evidence type="ECO:0000313" key="9">
    <source>
        <dbReference type="EMBL" id="PQP79980.1"/>
    </source>
</evidence>
<evidence type="ECO:0000256" key="7">
    <source>
        <dbReference type="HAMAP-Rule" id="MF_00050"/>
    </source>
</evidence>
<dbReference type="Gene3D" id="3.30.479.20">
    <property type="entry name" value="Elongation factor Ts, dimerisation domain"/>
    <property type="match status" value="2"/>
</dbReference>
<dbReference type="EMBL" id="PUUG01000001">
    <property type="protein sequence ID" value="PQP79980.1"/>
    <property type="molecule type" value="Genomic_DNA"/>
</dbReference>
<comment type="function">
    <text evidence="6 7">Associates with the EF-Tu.GDP complex and induces the exchange of GDP to GTP. It remains bound to the aminoacyl-tRNA.EF-Tu.GTP complex up to the GTP hydrolysis stage on the ribosome.</text>
</comment>
<protein>
    <recommendedName>
        <fullName evidence="2 7">Elongation factor Ts</fullName>
        <shortName evidence="7">EF-Ts</shortName>
    </recommendedName>
</protein>
<dbReference type="GO" id="GO:0003746">
    <property type="term" value="F:translation elongation factor activity"/>
    <property type="evidence" value="ECO:0007669"/>
    <property type="project" value="UniProtKB-UniRule"/>
</dbReference>
<evidence type="ECO:0000256" key="4">
    <source>
        <dbReference type="ARBA" id="ARBA00022768"/>
    </source>
</evidence>
<keyword evidence="5 7" id="KW-0648">Protein biosynthesis</keyword>
<comment type="caution">
    <text evidence="9">The sequence shown here is derived from an EMBL/GenBank/DDBJ whole genome shotgun (WGS) entry which is preliminary data.</text>
</comment>
<evidence type="ECO:0000256" key="5">
    <source>
        <dbReference type="ARBA" id="ARBA00022917"/>
    </source>
</evidence>
<dbReference type="AlphaFoldDB" id="A0A2S8NVF5"/>
<accession>A0A2S8NVF5</accession>
<sequence length="281" mass="32051">MKITPEMIKILRNKTQAGMLNCKKALEKTEGNIEEAVLLLKKEGIIKATQNSDKVAVEGLTNVAIRGNKAVLFELNTETDFVAKNQIFLNLYDKITELLLNSDETFTTVADFLKSRAQNNSVQNFLLEASAVLKEKIVLNRLQIVTKKTLESFGFYKHQGGKISSLVVLSKECPAVAMDLPIHIVGFKPKFISKEKTDPQFITKEKNFLLSKTLEEINQKKTLSSEIIDKIVNQRLNRFLEEICLLEQPLYNNSDQKVGEYLDKYQIQIIAFYRFEVGERI</sequence>
<keyword evidence="10" id="KW-1185">Reference proteome</keyword>
<dbReference type="FunFam" id="1.10.8.10:FF:000001">
    <property type="entry name" value="Elongation factor Ts"/>
    <property type="match status" value="1"/>
</dbReference>
<dbReference type="Gene3D" id="1.10.286.20">
    <property type="match status" value="1"/>
</dbReference>
<dbReference type="PROSITE" id="PS01126">
    <property type="entry name" value="EF_TS_1"/>
    <property type="match status" value="1"/>
</dbReference>
<evidence type="ECO:0000256" key="6">
    <source>
        <dbReference type="ARBA" id="ARBA00025453"/>
    </source>
</evidence>
<dbReference type="PANTHER" id="PTHR11741:SF0">
    <property type="entry name" value="ELONGATION FACTOR TS, MITOCHONDRIAL"/>
    <property type="match status" value="1"/>
</dbReference>
<dbReference type="InterPro" id="IPR009060">
    <property type="entry name" value="UBA-like_sf"/>
</dbReference>
<evidence type="ECO:0000256" key="1">
    <source>
        <dbReference type="ARBA" id="ARBA00005532"/>
    </source>
</evidence>
<evidence type="ECO:0000256" key="2">
    <source>
        <dbReference type="ARBA" id="ARBA00016956"/>
    </source>
</evidence>
<dbReference type="SUPFAM" id="SSF46934">
    <property type="entry name" value="UBA-like"/>
    <property type="match status" value="1"/>
</dbReference>
<proteinExistence type="inferred from homology"/>
<dbReference type="GO" id="GO:0005737">
    <property type="term" value="C:cytoplasm"/>
    <property type="evidence" value="ECO:0007669"/>
    <property type="project" value="UniProtKB-SubCell"/>
</dbReference>
<dbReference type="Proteomes" id="UP000238672">
    <property type="component" value="Unassembled WGS sequence"/>
</dbReference>
<keyword evidence="3 7" id="KW-0963">Cytoplasm</keyword>
<dbReference type="NCBIfam" id="TIGR00116">
    <property type="entry name" value="tsf"/>
    <property type="match status" value="1"/>
</dbReference>
<reference evidence="9 10" key="1">
    <citation type="submission" date="2018-02" db="EMBL/GenBank/DDBJ databases">
        <title>Metagenomics reveals mixed infection of spiroplasma and phytoplasma in chicory.</title>
        <authorList>
            <person name="Polano C."/>
            <person name="Moruzzi S."/>
            <person name="Ermacora P."/>
            <person name="Ferrini F."/>
            <person name="Martini M."/>
            <person name="Firrao G."/>
        </authorList>
    </citation>
    <scope>NUCLEOTIDE SEQUENCE [LARGE SCALE GENOMIC DNA]</scope>
    <source>
        <strain evidence="9 10">ChiP</strain>
    </source>
</reference>
<feature type="region of interest" description="Involved in Mg(2+) ion dislocation from EF-Tu" evidence="7">
    <location>
        <begin position="79"/>
        <end position="82"/>
    </location>
</feature>
<dbReference type="HAMAP" id="MF_00050">
    <property type="entry name" value="EF_Ts"/>
    <property type="match status" value="1"/>
</dbReference>
<dbReference type="InterPro" id="IPR001816">
    <property type="entry name" value="Transl_elong_EFTs/EF1B"/>
</dbReference>
<dbReference type="SUPFAM" id="SSF54713">
    <property type="entry name" value="Elongation factor Ts (EF-Ts), dimerisation domain"/>
    <property type="match status" value="1"/>
</dbReference>
<evidence type="ECO:0000313" key="10">
    <source>
        <dbReference type="Proteomes" id="UP000238672"/>
    </source>
</evidence>
<dbReference type="Pfam" id="PF00889">
    <property type="entry name" value="EF_TS"/>
    <property type="match status" value="1"/>
</dbReference>
<comment type="subcellular location">
    <subcellularLocation>
        <location evidence="7">Cytoplasm</location>
    </subcellularLocation>
</comment>
<organism evidence="9 10">
    <name type="scientific">Candidatus Phytoplasma phoenicium</name>
    <dbReference type="NCBI Taxonomy" id="198422"/>
    <lineage>
        <taxon>Bacteria</taxon>
        <taxon>Bacillati</taxon>
        <taxon>Mycoplasmatota</taxon>
        <taxon>Mollicutes</taxon>
        <taxon>Acholeplasmatales</taxon>
        <taxon>Acholeplasmataceae</taxon>
        <taxon>Candidatus Phytoplasma</taxon>
        <taxon>16SrIX (Pigeon pea witches'-broom group)</taxon>
    </lineage>
</organism>
<dbReference type="InterPro" id="IPR036402">
    <property type="entry name" value="EF-Ts_dimer_sf"/>
</dbReference>
<gene>
    <name evidence="7" type="primary">tsf</name>
    <name evidence="9" type="ORF">C6B37_00020</name>
</gene>
<comment type="similarity">
    <text evidence="1 7">Belongs to the EF-Ts family.</text>
</comment>
<dbReference type="InterPro" id="IPR014039">
    <property type="entry name" value="Transl_elong_EFTs/EF1B_dimer"/>
</dbReference>
<dbReference type="PANTHER" id="PTHR11741">
    <property type="entry name" value="ELONGATION FACTOR TS"/>
    <property type="match status" value="1"/>
</dbReference>